<keyword evidence="8" id="KW-0238">DNA-binding</keyword>
<evidence type="ECO:0000256" key="7">
    <source>
        <dbReference type="ARBA" id="ARBA00023015"/>
    </source>
</evidence>
<dbReference type="GO" id="GO:0003700">
    <property type="term" value="F:DNA-binding transcription factor activity"/>
    <property type="evidence" value="ECO:0007669"/>
    <property type="project" value="InterPro"/>
</dbReference>
<evidence type="ECO:0000256" key="12">
    <source>
        <dbReference type="ARBA" id="ARBA00025185"/>
    </source>
</evidence>
<gene>
    <name evidence="15" type="ORF">SAMN06265379_10717</name>
</gene>
<evidence type="ECO:0000256" key="3">
    <source>
        <dbReference type="ARBA" id="ARBA00011738"/>
    </source>
</evidence>
<evidence type="ECO:0000256" key="13">
    <source>
        <dbReference type="ARBA" id="ARBA00032593"/>
    </source>
</evidence>
<dbReference type="PROSITE" id="PS50944">
    <property type="entry name" value="HTH_DTXR"/>
    <property type="match status" value="1"/>
</dbReference>
<dbReference type="SUPFAM" id="SSF47979">
    <property type="entry name" value="Iron-dependent repressor protein, dimerization domain"/>
    <property type="match status" value="1"/>
</dbReference>
<dbReference type="InterPro" id="IPR036388">
    <property type="entry name" value="WH-like_DNA-bd_sf"/>
</dbReference>
<evidence type="ECO:0000256" key="2">
    <source>
        <dbReference type="ARBA" id="ARBA00007871"/>
    </source>
</evidence>
<keyword evidence="6" id="KW-0678">Repressor</keyword>
<dbReference type="GO" id="GO:0046914">
    <property type="term" value="F:transition metal ion binding"/>
    <property type="evidence" value="ECO:0007669"/>
    <property type="project" value="InterPro"/>
</dbReference>
<sequence>MNSTSVENFLKNVFTLQYDEGEKASASKLSLRLGISGPAITDMAKKLSSKSLINYQPYKEIELTEKGKEIAITVIRRHRLWEMFLHQVLNMDLSEVHTEAECLEHQTSDRLLARLDDFLGNPKFDPHGDPIPHADGTIQRHKNSVKMDQLQEGDSAKIVRLIYADEEIERLYDHYEIRTNKQFSVKKIFALDQSMEIQMDDQKILISPTLQKRIFCTVLK</sequence>
<evidence type="ECO:0000256" key="4">
    <source>
        <dbReference type="ARBA" id="ARBA00022386"/>
    </source>
</evidence>
<evidence type="ECO:0000313" key="15">
    <source>
        <dbReference type="EMBL" id="SMO76456.1"/>
    </source>
</evidence>
<comment type="function">
    <text evidence="12">In the presence of manganese, represses expression of mntH and mntS. Up-regulates expression of mntP.</text>
</comment>
<dbReference type="InterPro" id="IPR036390">
    <property type="entry name" value="WH_DNA-bd_sf"/>
</dbReference>
<dbReference type="OrthoDB" id="9791355at2"/>
<evidence type="ECO:0000256" key="10">
    <source>
        <dbReference type="ARBA" id="ARBA00023163"/>
    </source>
</evidence>
<keyword evidence="9" id="KW-0010">Activator</keyword>
<dbReference type="GO" id="GO:0003677">
    <property type="term" value="F:DNA binding"/>
    <property type="evidence" value="ECO:0007669"/>
    <property type="project" value="UniProtKB-KW"/>
</dbReference>
<dbReference type="InterPro" id="IPR022687">
    <property type="entry name" value="HTH_DTXR"/>
</dbReference>
<dbReference type="Gene3D" id="1.10.60.10">
    <property type="entry name" value="Iron dependent repressor, metal binding and dimerisation domain"/>
    <property type="match status" value="1"/>
</dbReference>
<dbReference type="SUPFAM" id="SSF46785">
    <property type="entry name" value="Winged helix' DNA-binding domain"/>
    <property type="match status" value="1"/>
</dbReference>
<dbReference type="PANTHER" id="PTHR33238:SF11">
    <property type="entry name" value="TRANSCRIPTIONAL REGULATOR MNTR"/>
    <property type="match status" value="1"/>
</dbReference>
<organism evidence="15 16">
    <name type="scientific">Saccharicrinis carchari</name>
    <dbReference type="NCBI Taxonomy" id="1168039"/>
    <lineage>
        <taxon>Bacteria</taxon>
        <taxon>Pseudomonadati</taxon>
        <taxon>Bacteroidota</taxon>
        <taxon>Bacteroidia</taxon>
        <taxon>Marinilabiliales</taxon>
        <taxon>Marinilabiliaceae</taxon>
        <taxon>Saccharicrinis</taxon>
    </lineage>
</organism>
<proteinExistence type="inferred from homology"/>
<feature type="domain" description="HTH dtxR-type" evidence="14">
    <location>
        <begin position="1"/>
        <end position="64"/>
    </location>
</feature>
<dbReference type="AlphaFoldDB" id="A0A521DXP7"/>
<dbReference type="Proteomes" id="UP000319040">
    <property type="component" value="Unassembled WGS sequence"/>
</dbReference>
<evidence type="ECO:0000256" key="1">
    <source>
        <dbReference type="ARBA" id="ARBA00004496"/>
    </source>
</evidence>
<dbReference type="GO" id="GO:0005737">
    <property type="term" value="C:cytoplasm"/>
    <property type="evidence" value="ECO:0007669"/>
    <property type="project" value="UniProtKB-SubCell"/>
</dbReference>
<keyword evidence="11" id="KW-0464">Manganese</keyword>
<dbReference type="SMART" id="SM00529">
    <property type="entry name" value="HTH_DTXR"/>
    <property type="match status" value="1"/>
</dbReference>
<dbReference type="InterPro" id="IPR022689">
    <property type="entry name" value="Iron_dep_repressor"/>
</dbReference>
<dbReference type="InterPro" id="IPR050536">
    <property type="entry name" value="DtxR_MntR_Metal-Reg"/>
</dbReference>
<evidence type="ECO:0000313" key="16">
    <source>
        <dbReference type="Proteomes" id="UP000319040"/>
    </source>
</evidence>
<accession>A0A521DXP7</accession>
<comment type="similarity">
    <text evidence="2">Belongs to the DtxR/MntR family.</text>
</comment>
<dbReference type="FunFam" id="1.10.60.10:FF:000004">
    <property type="entry name" value="DtxR family transcriptional regulator"/>
    <property type="match status" value="1"/>
</dbReference>
<dbReference type="InterPro" id="IPR038157">
    <property type="entry name" value="FeoA_core_dom"/>
</dbReference>
<dbReference type="InterPro" id="IPR001367">
    <property type="entry name" value="Fe_dep_repressor"/>
</dbReference>
<dbReference type="Pfam" id="PF01325">
    <property type="entry name" value="Fe_dep_repress"/>
    <property type="match status" value="1"/>
</dbReference>
<comment type="subcellular location">
    <subcellularLocation>
        <location evidence="1">Cytoplasm</location>
    </subcellularLocation>
</comment>
<dbReference type="RefSeq" id="WP_142533910.1">
    <property type="nucleotide sequence ID" value="NZ_FXTB01000007.1"/>
</dbReference>
<dbReference type="PANTHER" id="PTHR33238">
    <property type="entry name" value="IRON (METAL) DEPENDENT REPRESSOR, DTXR FAMILY"/>
    <property type="match status" value="1"/>
</dbReference>
<dbReference type="EMBL" id="FXTB01000007">
    <property type="protein sequence ID" value="SMO76456.1"/>
    <property type="molecule type" value="Genomic_DNA"/>
</dbReference>
<dbReference type="InterPro" id="IPR036421">
    <property type="entry name" value="Fe_dep_repressor_sf"/>
</dbReference>
<keyword evidence="16" id="KW-1185">Reference proteome</keyword>
<keyword evidence="5" id="KW-0963">Cytoplasm</keyword>
<keyword evidence="10" id="KW-0804">Transcription</keyword>
<evidence type="ECO:0000256" key="9">
    <source>
        <dbReference type="ARBA" id="ARBA00023159"/>
    </source>
</evidence>
<evidence type="ECO:0000256" key="8">
    <source>
        <dbReference type="ARBA" id="ARBA00023125"/>
    </source>
</evidence>
<name>A0A521DXP7_SACCC</name>
<comment type="subunit">
    <text evidence="3">Homodimer.</text>
</comment>
<protein>
    <recommendedName>
        <fullName evidence="4">Transcriptional regulator MntR</fullName>
    </recommendedName>
    <alternativeName>
        <fullName evidence="13">Manganese transport regulator</fullName>
    </alternativeName>
</protein>
<evidence type="ECO:0000256" key="11">
    <source>
        <dbReference type="ARBA" id="ARBA00023211"/>
    </source>
</evidence>
<dbReference type="Gene3D" id="2.30.30.90">
    <property type="match status" value="1"/>
</dbReference>
<keyword evidence="7" id="KW-0805">Transcription regulation</keyword>
<evidence type="ECO:0000259" key="14">
    <source>
        <dbReference type="PROSITE" id="PS50944"/>
    </source>
</evidence>
<dbReference type="GO" id="GO:0046983">
    <property type="term" value="F:protein dimerization activity"/>
    <property type="evidence" value="ECO:0007669"/>
    <property type="project" value="InterPro"/>
</dbReference>
<evidence type="ECO:0000256" key="6">
    <source>
        <dbReference type="ARBA" id="ARBA00022491"/>
    </source>
</evidence>
<reference evidence="15 16" key="1">
    <citation type="submission" date="2017-05" db="EMBL/GenBank/DDBJ databases">
        <authorList>
            <person name="Varghese N."/>
            <person name="Submissions S."/>
        </authorList>
    </citation>
    <scope>NUCLEOTIDE SEQUENCE [LARGE SCALE GENOMIC DNA]</scope>
    <source>
        <strain evidence="15 16">DSM 27040</strain>
    </source>
</reference>
<dbReference type="Gene3D" id="1.10.10.10">
    <property type="entry name" value="Winged helix-like DNA-binding domain superfamily/Winged helix DNA-binding domain"/>
    <property type="match status" value="1"/>
</dbReference>
<evidence type="ECO:0000256" key="5">
    <source>
        <dbReference type="ARBA" id="ARBA00022490"/>
    </source>
</evidence>
<dbReference type="Pfam" id="PF02742">
    <property type="entry name" value="Fe_dep_repr_C"/>
    <property type="match status" value="1"/>
</dbReference>